<evidence type="ECO:0000313" key="3">
    <source>
        <dbReference type="Proteomes" id="UP001156670"/>
    </source>
</evidence>
<proteinExistence type="predicted"/>
<dbReference type="InterPro" id="IPR013783">
    <property type="entry name" value="Ig-like_fold"/>
</dbReference>
<dbReference type="Gene3D" id="2.60.40.10">
    <property type="entry name" value="Immunoglobulins"/>
    <property type="match status" value="1"/>
</dbReference>
<evidence type="ECO:0008006" key="4">
    <source>
        <dbReference type="Google" id="ProtNLM"/>
    </source>
</evidence>
<protein>
    <recommendedName>
        <fullName evidence="4">FTP domain-containing protein</fullName>
    </recommendedName>
</protein>
<reference evidence="3" key="1">
    <citation type="journal article" date="2019" name="Int. J. Syst. Evol. Microbiol.">
        <title>The Global Catalogue of Microorganisms (GCM) 10K type strain sequencing project: providing services to taxonomists for standard genome sequencing and annotation.</title>
        <authorList>
            <consortium name="The Broad Institute Genomics Platform"/>
            <consortium name="The Broad Institute Genome Sequencing Center for Infectious Disease"/>
            <person name="Wu L."/>
            <person name="Ma J."/>
        </authorList>
    </citation>
    <scope>NUCLEOTIDE SEQUENCE [LARGE SCALE GENOMIC DNA]</scope>
    <source>
        <strain evidence="3">NBRC 111980</strain>
    </source>
</reference>
<sequence length="948" mass="102425">MAFILSPAVQVERDSTGTVRGLMHLGQPYVASALVLNAQRLAEIYLQDVATIFSIDPSWLTALSATPSDALENVGTELRFGRQDTITGTATVSYQQTHFGLPVWEAGFTVAMLSTPLRATSSQSALHAVIDASKPNADAKCLRGRITPEELSKLLNIERDKEQVVISAERLWIYRYDAAKRVPSAPSKSSNGLRPEKSPTLPLTPPDPGLVDGRHYVVKELLFELPVLPRFPRLLWRAFIEVTTCSVVYLRAMAEAWTGSVYVADPITTTGDTTITACSAASVLDPLRTSVTLQGLVSATPQGLNGNYVTVVQLSGPSAPPTVTPPPTDFTYSVPTSDFAAVCAYYHIDELFRLVESFGYSPITNFFSQRTTFPLPAGFLSETDVNSHFVPTSNGWEITSGIEQTGCPVGIATDWRVTMHEFVHGMLYERTGDADLGFAHNGGDGFGSIYMDPGSKAPDRGLSFPWVPEVPRRHDRDVSLGWAFGGTQDDGAGGYQAEEILATALFRLYRSTGGDSPYFDKQTLASRYVLLVMTHGMASLPLASSTPTTAESYAQALMNADAGLTIPYQTIVFGGMVSVPGGAIGKVVRWAFEQQGLYQPTGAPTPVSTPGAPPDVDVYIDNGFGGQYNYLEDFWENTNIWNLLAPNPSTTPTDHQTPIVGQTNYAYVNISNRGTQPASSVVVSGYHCKPSAGLLWPDNWQAMTTTSITVPGTIAPGATVLVGPFEWTPSEIGHECMLMSVSASGDLSNADPASGLPCATGPTPHWRLVPFDNNIGQRNVAPVAGGGGIKGLIDSFNPRHFWVNNPYGFESRMQLETLIPDWLSRRGWSFAYENPGGSSFSLPSYGSREVLLRLRAGSDFSPSDVPRTGTGSRIVVRLIANGIPIGGMSYLIDPNLISPPPETKGKGDKCCAEEAEELLKCLRISAHDVESVRIKRITLDIKLRDDCD</sequence>
<dbReference type="Proteomes" id="UP001156670">
    <property type="component" value="Unassembled WGS sequence"/>
</dbReference>
<dbReference type="EMBL" id="BSOB01000004">
    <property type="protein sequence ID" value="GLQ91273.1"/>
    <property type="molecule type" value="Genomic_DNA"/>
</dbReference>
<dbReference type="RefSeq" id="WP_284319050.1">
    <property type="nucleotide sequence ID" value="NZ_BSOB01000004.1"/>
</dbReference>
<evidence type="ECO:0000313" key="2">
    <source>
        <dbReference type="EMBL" id="GLQ91273.1"/>
    </source>
</evidence>
<comment type="caution">
    <text evidence="2">The sequence shown here is derived from an EMBL/GenBank/DDBJ whole genome shotgun (WGS) entry which is preliminary data.</text>
</comment>
<keyword evidence="3" id="KW-1185">Reference proteome</keyword>
<accession>A0ABQ5XL88</accession>
<evidence type="ECO:0000256" key="1">
    <source>
        <dbReference type="SAM" id="MobiDB-lite"/>
    </source>
</evidence>
<name>A0ABQ5XL88_9GAMM</name>
<feature type="region of interest" description="Disordered" evidence="1">
    <location>
        <begin position="183"/>
        <end position="206"/>
    </location>
</feature>
<organism evidence="2 3">
    <name type="scientific">Dyella acidisoli</name>
    <dbReference type="NCBI Taxonomy" id="1867834"/>
    <lineage>
        <taxon>Bacteria</taxon>
        <taxon>Pseudomonadati</taxon>
        <taxon>Pseudomonadota</taxon>
        <taxon>Gammaproteobacteria</taxon>
        <taxon>Lysobacterales</taxon>
        <taxon>Rhodanobacteraceae</taxon>
        <taxon>Dyella</taxon>
    </lineage>
</organism>
<gene>
    <name evidence="2" type="ORF">GCM10007901_02230</name>
</gene>
<dbReference type="SUPFAM" id="SSF55486">
    <property type="entry name" value="Metalloproteases ('zincins'), catalytic domain"/>
    <property type="match status" value="1"/>
</dbReference>